<feature type="region of interest" description="Disordered" evidence="1">
    <location>
        <begin position="1"/>
        <end position="78"/>
    </location>
</feature>
<evidence type="ECO:0000313" key="3">
    <source>
        <dbReference type="Proteomes" id="UP000013961"/>
    </source>
</evidence>
<feature type="compositionally biased region" description="Acidic residues" evidence="1">
    <location>
        <begin position="54"/>
        <end position="63"/>
    </location>
</feature>
<dbReference type="AlphaFoldDB" id="A0AB33AEQ9"/>
<organism evidence="2 3">
    <name type="scientific">Mycobacteroides abscessus subsp. bolletii 50594</name>
    <dbReference type="NCBI Taxonomy" id="1303024"/>
    <lineage>
        <taxon>Bacteria</taxon>
        <taxon>Bacillati</taxon>
        <taxon>Actinomycetota</taxon>
        <taxon>Actinomycetes</taxon>
        <taxon>Mycobacteriales</taxon>
        <taxon>Mycobacteriaceae</taxon>
        <taxon>Mycobacteroides</taxon>
        <taxon>Mycobacteroides abscessus</taxon>
    </lineage>
</organism>
<gene>
    <name evidence="2" type="ORF">MASS_3630</name>
</gene>
<name>A0AB33AEQ9_9MYCO</name>
<dbReference type="Proteomes" id="UP000013961">
    <property type="component" value="Chromosome"/>
</dbReference>
<sequence length="78" mass="8161">MVPLPAASITETPLPIEDVGGDDGDDAGDDFRGEGLGLQDRQLEQIEDARVDDEGGGADDAELDQLMVPLGDRPDEPG</sequence>
<feature type="compositionally biased region" description="Acidic residues" evidence="1">
    <location>
        <begin position="19"/>
        <end position="28"/>
    </location>
</feature>
<evidence type="ECO:0000256" key="1">
    <source>
        <dbReference type="SAM" id="MobiDB-lite"/>
    </source>
</evidence>
<feature type="compositionally biased region" description="Basic and acidic residues" evidence="1">
    <location>
        <begin position="41"/>
        <end position="53"/>
    </location>
</feature>
<dbReference type="KEGG" id="mabb:MASS_3630"/>
<protein>
    <submittedName>
        <fullName evidence="2">Uncharacterized protein</fullName>
    </submittedName>
</protein>
<accession>A0AB33AEQ9</accession>
<evidence type="ECO:0000313" key="2">
    <source>
        <dbReference type="EMBL" id="AGM30232.1"/>
    </source>
</evidence>
<dbReference type="EMBL" id="CP004374">
    <property type="protein sequence ID" value="AGM30232.1"/>
    <property type="molecule type" value="Genomic_DNA"/>
</dbReference>
<reference evidence="2 3" key="1">
    <citation type="journal article" date="2013" name="Genome Announc.">
        <title>Complete Genome Sequence of Mycobacterium massiliense Clinical Strain Asan 50594, Belonging to the Type II Genotype.</title>
        <authorList>
            <person name="Kim B.J."/>
            <person name="Kim B.R."/>
            <person name="Hong S.H."/>
            <person name="Seok S.H."/>
            <person name="Kook Y.H."/>
            <person name="Kim B.J."/>
        </authorList>
    </citation>
    <scope>NUCLEOTIDE SEQUENCE [LARGE SCALE GENOMIC DNA]</scope>
    <source>
        <strain evidence="2 3">50594</strain>
    </source>
</reference>
<proteinExistence type="predicted"/>